<organism evidence="3 4">
    <name type="scientific">Nonomuraea mesophila</name>
    <dbReference type="NCBI Taxonomy" id="2530382"/>
    <lineage>
        <taxon>Bacteria</taxon>
        <taxon>Bacillati</taxon>
        <taxon>Actinomycetota</taxon>
        <taxon>Actinomycetes</taxon>
        <taxon>Streptosporangiales</taxon>
        <taxon>Streptosporangiaceae</taxon>
        <taxon>Nonomuraea</taxon>
    </lineage>
</organism>
<protein>
    <recommendedName>
        <fullName evidence="5">Bacterial spore germination immunoglobulin-like domain-containing protein</fullName>
    </recommendedName>
</protein>
<comment type="caution">
    <text evidence="3">The sequence shown here is derived from an EMBL/GenBank/DDBJ whole genome shotgun (WGS) entry which is preliminary data.</text>
</comment>
<feature type="region of interest" description="Disordered" evidence="1">
    <location>
        <begin position="25"/>
        <end position="75"/>
    </location>
</feature>
<feature type="signal peptide" evidence="2">
    <location>
        <begin position="1"/>
        <end position="19"/>
    </location>
</feature>
<dbReference type="AlphaFoldDB" id="A0A4R5FTR2"/>
<dbReference type="Proteomes" id="UP000295136">
    <property type="component" value="Unassembled WGS sequence"/>
</dbReference>
<evidence type="ECO:0000313" key="3">
    <source>
        <dbReference type="EMBL" id="TDE57010.1"/>
    </source>
</evidence>
<evidence type="ECO:0008006" key="5">
    <source>
        <dbReference type="Google" id="ProtNLM"/>
    </source>
</evidence>
<keyword evidence="4" id="KW-1185">Reference proteome</keyword>
<accession>A0A4R5FTR2</accession>
<reference evidence="3 4" key="1">
    <citation type="submission" date="2019-03" db="EMBL/GenBank/DDBJ databases">
        <title>Draft genome sequences of novel Actinobacteria.</title>
        <authorList>
            <person name="Sahin N."/>
            <person name="Ay H."/>
            <person name="Saygin H."/>
        </authorList>
    </citation>
    <scope>NUCLEOTIDE SEQUENCE [LARGE SCALE GENOMIC DNA]</scope>
    <source>
        <strain evidence="3 4">6K102</strain>
    </source>
</reference>
<dbReference type="PROSITE" id="PS51257">
    <property type="entry name" value="PROKAR_LIPOPROTEIN"/>
    <property type="match status" value="1"/>
</dbReference>
<proteinExistence type="predicted"/>
<evidence type="ECO:0000313" key="4">
    <source>
        <dbReference type="Proteomes" id="UP000295136"/>
    </source>
</evidence>
<evidence type="ECO:0000256" key="1">
    <source>
        <dbReference type="SAM" id="MobiDB-lite"/>
    </source>
</evidence>
<feature type="compositionally biased region" description="Low complexity" evidence="1">
    <location>
        <begin position="27"/>
        <end position="71"/>
    </location>
</feature>
<evidence type="ECO:0000256" key="2">
    <source>
        <dbReference type="SAM" id="SignalP"/>
    </source>
</evidence>
<name>A0A4R5FTR2_9ACTN</name>
<dbReference type="EMBL" id="SMLD01000016">
    <property type="protein sequence ID" value="TDE57010.1"/>
    <property type="molecule type" value="Genomic_DNA"/>
</dbReference>
<sequence>MKVIRVLTPLLAALGLAVAGCGGGAGTDTTATTQPSASPSTSAAPTDGPTDGPSPSSPSASTPVTGTPAPGESLVAGRYQPLWPFSTQEEAEEWRRAHGEDDDQAWHLDAARTALAFTRDYLGFKEIDKAVETSQEGAHARVHVGYRSQEGDRPAVAAVVHLVRYGSGEDAPWEVVGTDDTSFTLTRPAYGAAVSSPLTVGGRISGVDESITVHVRRPGTDAPLGERCCVPAGGEKAPWSARVAFEATPGRTLTVVASTGGHVATVERFAVTGVSVPS</sequence>
<keyword evidence="2" id="KW-0732">Signal</keyword>
<feature type="chain" id="PRO_5038989849" description="Bacterial spore germination immunoglobulin-like domain-containing protein" evidence="2">
    <location>
        <begin position="20"/>
        <end position="278"/>
    </location>
</feature>
<gene>
    <name evidence="3" type="ORF">E1295_09240</name>
</gene>
<dbReference type="RefSeq" id="WP_132629586.1">
    <property type="nucleotide sequence ID" value="NZ_SMLD01000016.1"/>
</dbReference>